<dbReference type="CDD" id="cd09113">
    <property type="entry name" value="PLDc_ymdC_like_2"/>
    <property type="match status" value="1"/>
</dbReference>
<name>A0A934VT45_9BACT</name>
<accession>A0A934VT45</accession>
<dbReference type="PROSITE" id="PS51257">
    <property type="entry name" value="PROKAR_LIPOPROTEIN"/>
    <property type="match status" value="1"/>
</dbReference>
<dbReference type="PANTHER" id="PTHR21248">
    <property type="entry name" value="CARDIOLIPIN SYNTHASE"/>
    <property type="match status" value="1"/>
</dbReference>
<dbReference type="EMBL" id="JAENIL010000041">
    <property type="protein sequence ID" value="MBK1879139.1"/>
    <property type="molecule type" value="Genomic_DNA"/>
</dbReference>
<dbReference type="PROSITE" id="PS50035">
    <property type="entry name" value="PLD"/>
    <property type="match status" value="2"/>
</dbReference>
<dbReference type="Pfam" id="PF13091">
    <property type="entry name" value="PLDc_2"/>
    <property type="match status" value="2"/>
</dbReference>
<evidence type="ECO:0000259" key="1">
    <source>
        <dbReference type="PROSITE" id="PS50035"/>
    </source>
</evidence>
<feature type="domain" description="PLD phosphodiesterase" evidence="1">
    <location>
        <begin position="169"/>
        <end position="196"/>
    </location>
</feature>
<organism evidence="2 3">
    <name type="scientific">Pelagicoccus mobilis</name>
    <dbReference type="NCBI Taxonomy" id="415221"/>
    <lineage>
        <taxon>Bacteria</taxon>
        <taxon>Pseudomonadati</taxon>
        <taxon>Verrucomicrobiota</taxon>
        <taxon>Opitutia</taxon>
        <taxon>Puniceicoccales</taxon>
        <taxon>Pelagicoccaceae</taxon>
        <taxon>Pelagicoccus</taxon>
    </lineage>
</organism>
<dbReference type="CDD" id="cd09111">
    <property type="entry name" value="PLDc_ymdC_like_1"/>
    <property type="match status" value="1"/>
</dbReference>
<dbReference type="PANTHER" id="PTHR21248:SF12">
    <property type="entry name" value="CARDIOLIPIN SYNTHASE C"/>
    <property type="match status" value="1"/>
</dbReference>
<keyword evidence="3" id="KW-1185">Reference proteome</keyword>
<gene>
    <name evidence="2" type="ORF">JIN87_19800</name>
</gene>
<dbReference type="AlphaFoldDB" id="A0A934VT45"/>
<protein>
    <submittedName>
        <fullName evidence="2">Phospholipase D family protein</fullName>
    </submittedName>
</protein>
<dbReference type="Gene3D" id="3.30.870.10">
    <property type="entry name" value="Endonuclease Chain A"/>
    <property type="match status" value="2"/>
</dbReference>
<dbReference type="InterPro" id="IPR001736">
    <property type="entry name" value="PLipase_D/transphosphatidylase"/>
</dbReference>
<proteinExistence type="predicted"/>
<evidence type="ECO:0000313" key="2">
    <source>
        <dbReference type="EMBL" id="MBK1879139.1"/>
    </source>
</evidence>
<dbReference type="GO" id="GO:0032049">
    <property type="term" value="P:cardiolipin biosynthetic process"/>
    <property type="evidence" value="ECO:0007669"/>
    <property type="project" value="UniProtKB-ARBA"/>
</dbReference>
<dbReference type="InterPro" id="IPR025202">
    <property type="entry name" value="PLD-like_dom"/>
</dbReference>
<reference evidence="2" key="1">
    <citation type="submission" date="2021-01" db="EMBL/GenBank/DDBJ databases">
        <title>Modified the classification status of verrucomicrobia.</title>
        <authorList>
            <person name="Feng X."/>
        </authorList>
    </citation>
    <scope>NUCLEOTIDE SEQUENCE</scope>
    <source>
        <strain evidence="2">KCTC 13126</strain>
    </source>
</reference>
<evidence type="ECO:0000313" key="3">
    <source>
        <dbReference type="Proteomes" id="UP000617628"/>
    </source>
</evidence>
<dbReference type="RefSeq" id="WP_200357351.1">
    <property type="nucleotide sequence ID" value="NZ_JAENIL010000041.1"/>
</dbReference>
<dbReference type="Proteomes" id="UP000617628">
    <property type="component" value="Unassembled WGS sequence"/>
</dbReference>
<sequence>MNPNIRYGRNLFLLLCLTLAAFLSGCVSFKANHPTLEPAPARADTRIALALQELTDAHPGESGYYLLPDGADSFLARIAAIELAEDSIEAQYFIFKNDLTGRLFLDRLLAAADRGVKVRLIVDDLAKTWKDRYLAAAVVHPNFELRLFNPATRIGSVRILHDLAKVAKMHRRMHNKQLVIDGKLAIIGGRNIANEYFGASDRNVVDLDSIVIGEIVPDFSRIFEDYWAYSLSVPVEKVALQKKLSQEKHDEFRAQLAEWNESEETQAYLDRIQQETLLPNLNQRAIPFYWGKAYVYADDPKKLDNIRYNEDTHLMPDLIPYAEEAEESMLLISPYFIPGRKGSEWLGAIAEKGVNVAVVTNSLDSNDHPLVHSAYMKYRKRLLKSGVQLLETNAIAGGKESDPRLRDFSAGSLLHTKLFIIDKHYVMIGSTNLDPRSRLLNTELMTVFESPKLAANIIDIWQLESDGKFWELKLGENEQIVWQENSDAPAEPVSIEPGTTWWERQKLRLLRLIPIEEQL</sequence>
<dbReference type="SMART" id="SM00155">
    <property type="entry name" value="PLDc"/>
    <property type="match status" value="2"/>
</dbReference>
<dbReference type="GO" id="GO:0030572">
    <property type="term" value="F:phosphatidyltransferase activity"/>
    <property type="evidence" value="ECO:0007669"/>
    <property type="project" value="UniProtKB-ARBA"/>
</dbReference>
<comment type="caution">
    <text evidence="2">The sequence shown here is derived from an EMBL/GenBank/DDBJ whole genome shotgun (WGS) entry which is preliminary data.</text>
</comment>
<dbReference type="SUPFAM" id="SSF56024">
    <property type="entry name" value="Phospholipase D/nuclease"/>
    <property type="match status" value="2"/>
</dbReference>
<feature type="domain" description="PLD phosphodiesterase" evidence="1">
    <location>
        <begin position="410"/>
        <end position="437"/>
    </location>
</feature>